<dbReference type="EMBL" id="FOAN01000007">
    <property type="protein sequence ID" value="SEM06075.1"/>
    <property type="molecule type" value="Genomic_DNA"/>
</dbReference>
<evidence type="ECO:0000313" key="1">
    <source>
        <dbReference type="EMBL" id="SEM06075.1"/>
    </source>
</evidence>
<name>A0A1H7VAZ6_9HYPH</name>
<accession>A0A1H7VAZ6</accession>
<reference evidence="2" key="1">
    <citation type="submission" date="2016-10" db="EMBL/GenBank/DDBJ databases">
        <authorList>
            <person name="Varghese N."/>
            <person name="Submissions S."/>
        </authorList>
    </citation>
    <scope>NUCLEOTIDE SEQUENCE [LARGE SCALE GENOMIC DNA]</scope>
    <source>
        <strain evidence="2">LMG 26383,CCUG 61248,R- 45681</strain>
    </source>
</reference>
<proteinExistence type="predicted"/>
<evidence type="ECO:0000313" key="2">
    <source>
        <dbReference type="Proteomes" id="UP000199664"/>
    </source>
</evidence>
<keyword evidence="2" id="KW-1185">Reference proteome</keyword>
<evidence type="ECO:0008006" key="3">
    <source>
        <dbReference type="Google" id="ProtNLM"/>
    </source>
</evidence>
<dbReference type="STRING" id="1036779.SAMN04515666_1076"/>
<organism evidence="1 2">
    <name type="scientific">Bosea lupini</name>
    <dbReference type="NCBI Taxonomy" id="1036779"/>
    <lineage>
        <taxon>Bacteria</taxon>
        <taxon>Pseudomonadati</taxon>
        <taxon>Pseudomonadota</taxon>
        <taxon>Alphaproteobacteria</taxon>
        <taxon>Hyphomicrobiales</taxon>
        <taxon>Boseaceae</taxon>
        <taxon>Bosea</taxon>
    </lineage>
</organism>
<dbReference type="AlphaFoldDB" id="A0A1H7VAZ6"/>
<sequence>MSSSSILSVHLPDEVVSKVDRIVFERRLAKKPGRAASRSSVIADLLKAATVNPVADQKDENQ</sequence>
<dbReference type="Proteomes" id="UP000199664">
    <property type="component" value="Unassembled WGS sequence"/>
</dbReference>
<protein>
    <recommendedName>
        <fullName evidence="3">Ribbon-helix-helix protein, copG family</fullName>
    </recommendedName>
</protein>
<gene>
    <name evidence="1" type="ORF">SAMN04515666_1076</name>
</gene>